<dbReference type="InterPro" id="IPR029063">
    <property type="entry name" value="SAM-dependent_MTases_sf"/>
</dbReference>
<dbReference type="InterPro" id="IPR052356">
    <property type="entry name" value="Thiol_S-MT"/>
</dbReference>
<dbReference type="GO" id="GO:0032259">
    <property type="term" value="P:methylation"/>
    <property type="evidence" value="ECO:0007669"/>
    <property type="project" value="UniProtKB-KW"/>
</dbReference>
<evidence type="ECO:0000313" key="2">
    <source>
        <dbReference type="EMBL" id="PSR30396.1"/>
    </source>
</evidence>
<dbReference type="CDD" id="cd02440">
    <property type="entry name" value="AdoMet_MTases"/>
    <property type="match status" value="1"/>
</dbReference>
<dbReference type="AlphaFoldDB" id="A0A2T2X7G6"/>
<organism evidence="2 3">
    <name type="scientific">Sulfobacillus benefaciens</name>
    <dbReference type="NCBI Taxonomy" id="453960"/>
    <lineage>
        <taxon>Bacteria</taxon>
        <taxon>Bacillati</taxon>
        <taxon>Bacillota</taxon>
        <taxon>Clostridia</taxon>
        <taxon>Eubacteriales</taxon>
        <taxon>Clostridiales Family XVII. Incertae Sedis</taxon>
        <taxon>Sulfobacillus</taxon>
    </lineage>
</organism>
<feature type="domain" description="Methyltransferase type 11" evidence="1">
    <location>
        <begin position="42"/>
        <end position="135"/>
    </location>
</feature>
<dbReference type="InterPro" id="IPR013216">
    <property type="entry name" value="Methyltransf_11"/>
</dbReference>
<dbReference type="Proteomes" id="UP000242972">
    <property type="component" value="Unassembled WGS sequence"/>
</dbReference>
<dbReference type="PANTHER" id="PTHR45036">
    <property type="entry name" value="METHYLTRANSFERASE LIKE 7B"/>
    <property type="match status" value="1"/>
</dbReference>
<proteinExistence type="predicted"/>
<evidence type="ECO:0000313" key="3">
    <source>
        <dbReference type="Proteomes" id="UP000242972"/>
    </source>
</evidence>
<dbReference type="Gene3D" id="3.40.50.150">
    <property type="entry name" value="Vaccinia Virus protein VP39"/>
    <property type="match status" value="1"/>
</dbReference>
<gene>
    <name evidence="2" type="ORF">C7B46_18010</name>
</gene>
<sequence length="211" mass="24172">MERTPLIRKFDKQAPHYEKRRKEQTQKVWRETLLRSPQGHVLEVAVGAGANFPYYPKHVEVTAVDFSPEMIRKAKEAAHENGIQAKFMTSDIERLSFPENSFDTIISTLSLCGYQNPSAVLNQFNQWCKEDGAILLMEHGLSSHPLLSRLQRILDSLAVRVVGCHQNRDIMQLIHASKLIIEKQESHRLGMVHLVWARPQKGMNSIPILEI</sequence>
<accession>A0A2T2X7G6</accession>
<name>A0A2T2X7G6_9FIRM</name>
<comment type="caution">
    <text evidence="2">The sequence shown here is derived from an EMBL/GenBank/DDBJ whole genome shotgun (WGS) entry which is preliminary data.</text>
</comment>
<evidence type="ECO:0000259" key="1">
    <source>
        <dbReference type="Pfam" id="PF08241"/>
    </source>
</evidence>
<keyword evidence="2" id="KW-0489">Methyltransferase</keyword>
<dbReference type="EMBL" id="PXYW01000080">
    <property type="protein sequence ID" value="PSR30396.1"/>
    <property type="molecule type" value="Genomic_DNA"/>
</dbReference>
<dbReference type="GO" id="GO:0008757">
    <property type="term" value="F:S-adenosylmethionine-dependent methyltransferase activity"/>
    <property type="evidence" value="ECO:0007669"/>
    <property type="project" value="InterPro"/>
</dbReference>
<keyword evidence="2" id="KW-0808">Transferase</keyword>
<dbReference type="Pfam" id="PF08241">
    <property type="entry name" value="Methyltransf_11"/>
    <property type="match status" value="1"/>
</dbReference>
<dbReference type="PANTHER" id="PTHR45036:SF1">
    <property type="entry name" value="METHYLTRANSFERASE LIKE 7A"/>
    <property type="match status" value="1"/>
</dbReference>
<reference evidence="2 3" key="1">
    <citation type="journal article" date="2014" name="BMC Genomics">
        <title>Comparison of environmental and isolate Sulfobacillus genomes reveals diverse carbon, sulfur, nitrogen, and hydrogen metabolisms.</title>
        <authorList>
            <person name="Justice N.B."/>
            <person name="Norman A."/>
            <person name="Brown C.T."/>
            <person name="Singh A."/>
            <person name="Thomas B.C."/>
            <person name="Banfield J.F."/>
        </authorList>
    </citation>
    <scope>NUCLEOTIDE SEQUENCE [LARGE SCALE GENOMIC DNA]</scope>
    <source>
        <strain evidence="2">AMDSBA4</strain>
    </source>
</reference>
<dbReference type="SUPFAM" id="SSF53335">
    <property type="entry name" value="S-adenosyl-L-methionine-dependent methyltransferases"/>
    <property type="match status" value="1"/>
</dbReference>
<protein>
    <submittedName>
        <fullName evidence="2">Class I SAM-dependent methyltransferase</fullName>
    </submittedName>
</protein>